<dbReference type="Proteomes" id="UP000510647">
    <property type="component" value="Chromosome 5"/>
</dbReference>
<gene>
    <name evidence="1" type="ORF">HG537_0E01690</name>
</gene>
<dbReference type="AlphaFoldDB" id="A0A7H9HSW0"/>
<sequence>MARLKAFDLLSLGVVSAAGVWMGIKFFEPLVIDRLRQDGNLRTDIPVPEYDKNGDPIGSKPMNELRDELIAIQRRERNESDPTSSSIH</sequence>
<dbReference type="EMBL" id="CP059271">
    <property type="protein sequence ID" value="QLQ80814.1"/>
    <property type="molecule type" value="Genomic_DNA"/>
</dbReference>
<proteinExistence type="predicted"/>
<dbReference type="OrthoDB" id="4080273at2759"/>
<name>A0A7H9HSW0_9SACH</name>
<evidence type="ECO:0000313" key="1">
    <source>
        <dbReference type="EMBL" id="QLQ80814.1"/>
    </source>
</evidence>
<evidence type="ECO:0000313" key="2">
    <source>
        <dbReference type="Proteomes" id="UP000510647"/>
    </source>
</evidence>
<keyword evidence="2" id="KW-1185">Reference proteome</keyword>
<organism evidence="1 2">
    <name type="scientific">Torulaspora globosa</name>
    <dbReference type="NCBI Taxonomy" id="48254"/>
    <lineage>
        <taxon>Eukaryota</taxon>
        <taxon>Fungi</taxon>
        <taxon>Dikarya</taxon>
        <taxon>Ascomycota</taxon>
        <taxon>Saccharomycotina</taxon>
        <taxon>Saccharomycetes</taxon>
        <taxon>Saccharomycetales</taxon>
        <taxon>Saccharomycetaceae</taxon>
        <taxon>Torulaspora</taxon>
    </lineage>
</organism>
<accession>A0A7H9HSW0</accession>
<protein>
    <recommendedName>
        <fullName evidence="3">Protein ECM19</fullName>
    </recommendedName>
</protein>
<reference evidence="1 2" key="1">
    <citation type="submission" date="2020-06" db="EMBL/GenBank/DDBJ databases">
        <title>The yeast mating-type switching endonuclease HO is a domesticated member of an unorthodox homing genetic element family.</title>
        <authorList>
            <person name="Coughlan A.Y."/>
            <person name="Lombardi L."/>
            <person name="Braun-Galleani S."/>
            <person name="Martos A.R."/>
            <person name="Galeote V."/>
            <person name="Bigey F."/>
            <person name="Dequin S."/>
            <person name="Byrne K.P."/>
            <person name="Wolfe K.H."/>
        </authorList>
    </citation>
    <scope>NUCLEOTIDE SEQUENCE [LARGE SCALE GENOMIC DNA]</scope>
    <source>
        <strain evidence="1 2">CBS2947</strain>
    </source>
</reference>
<evidence type="ECO:0008006" key="3">
    <source>
        <dbReference type="Google" id="ProtNLM"/>
    </source>
</evidence>